<dbReference type="PANTHER" id="PTHR31691:SF1">
    <property type="entry name" value="ROTATIN"/>
    <property type="match status" value="1"/>
</dbReference>
<sequence>MPLQLDPSTIQKLTHESSEIRLRTFEQIWNKLNRAFDHNEEIQFKVGELCKQLIRWFGFEPICEANRVLELLIKILRSSYIEQAVKQLGLSRFKREMDKVKLRMKRYQTESQLVDEVKSILCNYHDRKMKNETEKVIEVFETISLIDTDKNDCAKSETFLSNFVNNDYEPAWSKPTPADFNALKFVADLLTNTDVDESEMSNVLLHLEITMIDYPAEYMLQAPHVFLRLLQLYNLNDLEKCSVLEKVMRPIKIYLQLLLARSKERSNVSAYSTNTAVTLISGNTQLKVSTILRLVLAKSVQLLEILVYECRKEMQYILEIARYCLEHFRLQQISVDNDVLRRLYSIILNLQICFEQDGHFTLKRIKYLLLVCLTDDISAHNNNEQTNKEDSKMLDFLLRDYTFKVNFPHRYRNIEKRKQIFDSKAYDQCQKLQSYDRCIRFAVSLLRYPQTINSELVLLNEPSIFVAIENLKSVQLTEYVFQSIIDCNAQYLEKPDLRSKAIELLLNLMRLKHEPLRIHVYKMLSMAVKRHFACLMENERYNIGLTHGQLLECQILGVPWSSELLLHLIFICGDNKNENLNKISEDILTLILKSQHLLGEEWLKLLHLFLPILPLLQCCTQSQNIALLLQKLFNPDTKQLPFLTVLQGNIIFMFHHDSNIRSEALARLLYIMNTLPDADKYVPNLLHISDVIPNDVCILKSLREYQKIFTDVNVSYERDTLHNLLNMLEMTDVEPVIRKTTLMQLNVMCQQWETLTTFCEESAHYLILQALENALLVTSYEDYAGSAIPAISILCKVLLYDASLRCELSDTPNIYILLLRAIALYQNDIQLRQDACVCLFLLLYSSFIVVLGNQRVEAPSLLGNLQLPLNFDFQSFEQHNTALCEYDKIFVNKAEATLYLRHLLANTFYDDQIPVPKQYLEEQKAYDFDAELHLQLRDWRLMSATNSKHNIQRFLRAILNATDHKSLINATVSFQLLLSLRDQQTNDTTILMPDKLVDELYGMISKYLQLPPGNESDYELFEVLIDLCQFCVQLPLTIINIRLVDDLITDFQHAIIALLKNEDTSLRLYHKLCVLLRSLMESVKTVNVDKEKLRILHSNLFELIFQLITRHFQKRDFLRIRCLLSLQATLSTYDISIADRQLMAYCKRFIKLSLVLKSFTQTGSQWQIDCLTIVCRLYTQFEESQRSFKLCQSSVKYLSGLCGHCDRKVRALAWCILTYFSRYDDTHDNSTTLTTGIDFLENELSYLPGGFMACCLCTFLDGGESIVVRQLAANLFTNFLSGAEKKRGCISITYTT</sequence>
<organism evidence="2">
    <name type="scientific">Bactrocera latifrons</name>
    <name type="common">Malaysian fruit fly</name>
    <name type="synonym">Chaetodacus latifrons</name>
    <dbReference type="NCBI Taxonomy" id="174628"/>
    <lineage>
        <taxon>Eukaryota</taxon>
        <taxon>Metazoa</taxon>
        <taxon>Ecdysozoa</taxon>
        <taxon>Arthropoda</taxon>
        <taxon>Hexapoda</taxon>
        <taxon>Insecta</taxon>
        <taxon>Pterygota</taxon>
        <taxon>Neoptera</taxon>
        <taxon>Endopterygota</taxon>
        <taxon>Diptera</taxon>
        <taxon>Brachycera</taxon>
        <taxon>Muscomorpha</taxon>
        <taxon>Tephritoidea</taxon>
        <taxon>Tephritidae</taxon>
        <taxon>Bactrocera</taxon>
        <taxon>Bactrocera</taxon>
    </lineage>
</organism>
<proteinExistence type="predicted"/>
<dbReference type="GO" id="GO:0005813">
    <property type="term" value="C:centrosome"/>
    <property type="evidence" value="ECO:0007669"/>
    <property type="project" value="InterPro"/>
</dbReference>
<dbReference type="EMBL" id="GDHF01002106">
    <property type="protein sequence ID" value="JAI50208.1"/>
    <property type="molecule type" value="Transcribed_RNA"/>
</dbReference>
<dbReference type="InterPro" id="IPR030791">
    <property type="entry name" value="Rotatin"/>
</dbReference>
<dbReference type="InterPro" id="IPR029249">
    <property type="entry name" value="Rotatin_N"/>
</dbReference>
<dbReference type="PANTHER" id="PTHR31691">
    <property type="entry name" value="ROTATIN"/>
    <property type="match status" value="1"/>
</dbReference>
<accession>A0A0K8WGC0</accession>
<evidence type="ECO:0000313" key="2">
    <source>
        <dbReference type="EMBL" id="JAI50208.1"/>
    </source>
</evidence>
<dbReference type="GO" id="GO:0010457">
    <property type="term" value="P:centriole-centriole cohesion"/>
    <property type="evidence" value="ECO:0007669"/>
    <property type="project" value="TreeGrafter"/>
</dbReference>
<dbReference type="GO" id="GO:0036064">
    <property type="term" value="C:ciliary basal body"/>
    <property type="evidence" value="ECO:0007669"/>
    <property type="project" value="InterPro"/>
</dbReference>
<dbReference type="GO" id="GO:0005814">
    <property type="term" value="C:centriole"/>
    <property type="evidence" value="ECO:0007669"/>
    <property type="project" value="TreeGrafter"/>
</dbReference>
<dbReference type="OrthoDB" id="428850at2759"/>
<dbReference type="GO" id="GO:0032053">
    <property type="term" value="P:ciliary basal body organization"/>
    <property type="evidence" value="ECO:0007669"/>
    <property type="project" value="TreeGrafter"/>
</dbReference>
<name>A0A0K8WGC0_BACLA</name>
<protein>
    <recommendedName>
        <fullName evidence="1">Rotatin N-terminal domain-containing protein</fullName>
    </recommendedName>
</protein>
<dbReference type="Pfam" id="PF14726">
    <property type="entry name" value="RTTN_N"/>
    <property type="match status" value="1"/>
</dbReference>
<dbReference type="GO" id="GO:0007099">
    <property type="term" value="P:centriole replication"/>
    <property type="evidence" value="ECO:0007669"/>
    <property type="project" value="TreeGrafter"/>
</dbReference>
<evidence type="ECO:0000259" key="1">
    <source>
        <dbReference type="Pfam" id="PF14726"/>
    </source>
</evidence>
<reference evidence="2" key="1">
    <citation type="submission" date="2015-06" db="EMBL/GenBank/DDBJ databases">
        <authorList>
            <person name="Hoefler B.C."/>
            <person name="Straight P.D."/>
        </authorList>
    </citation>
    <scope>NUCLEOTIDE SEQUENCE</scope>
</reference>
<feature type="domain" description="Rotatin N-terminal" evidence="1">
    <location>
        <begin position="19"/>
        <end position="106"/>
    </location>
</feature>
<gene>
    <name evidence="2" type="ORF">c0_g1_i1</name>
</gene>